<feature type="transmembrane region" description="Helical" evidence="6">
    <location>
        <begin position="117"/>
        <end position="136"/>
    </location>
</feature>
<feature type="transmembrane region" description="Helical" evidence="6">
    <location>
        <begin position="440"/>
        <end position="465"/>
    </location>
</feature>
<feature type="transmembrane region" description="Helical" evidence="6">
    <location>
        <begin position="321"/>
        <end position="345"/>
    </location>
</feature>
<dbReference type="RefSeq" id="WP_037618229.1">
    <property type="nucleotide sequence ID" value="NZ_JPEN01000109.1"/>
</dbReference>
<evidence type="ECO:0000256" key="3">
    <source>
        <dbReference type="ARBA" id="ARBA00022692"/>
    </source>
</evidence>
<protein>
    <submittedName>
        <fullName evidence="7">Membrane protein involved in the export of O-antigen, teichoic acid lipoteichoic acids</fullName>
    </submittedName>
</protein>
<feature type="transmembrane region" description="Helical" evidence="6">
    <location>
        <begin position="148"/>
        <end position="164"/>
    </location>
</feature>
<keyword evidence="8" id="KW-1185">Reference proteome</keyword>
<evidence type="ECO:0000313" key="8">
    <source>
        <dbReference type="Proteomes" id="UP000030019"/>
    </source>
</evidence>
<feature type="transmembrane region" description="Helical" evidence="6">
    <location>
        <begin position="417"/>
        <end position="434"/>
    </location>
</feature>
<dbReference type="PATRIC" id="fig|176090.4.peg.1829"/>
<feature type="transmembrane region" description="Helical" evidence="6">
    <location>
        <begin position="212"/>
        <end position="234"/>
    </location>
</feature>
<reference evidence="7 8" key="1">
    <citation type="submission" date="2014-06" db="EMBL/GenBank/DDBJ databases">
        <authorList>
            <person name="Teng J.L."/>
            <person name="Huang Y."/>
            <person name="Tse H."/>
            <person name="Lau S.K."/>
            <person name="Woo P.C."/>
        </authorList>
    </citation>
    <scope>NUCLEOTIDE SEQUENCE [LARGE SCALE GENOMIC DNA]</scope>
    <source>
        <strain evidence="7 8">HKU4</strain>
    </source>
</reference>
<comment type="subcellular location">
    <subcellularLocation>
        <location evidence="1">Cell membrane</location>
        <topology evidence="1">Multi-pass membrane protein</topology>
    </subcellularLocation>
</comment>
<accession>A0A0A0DEQ5</accession>
<feature type="transmembrane region" description="Helical" evidence="6">
    <location>
        <begin position="12"/>
        <end position="31"/>
    </location>
</feature>
<name>A0A0A0DEQ5_9STRE</name>
<keyword evidence="5 6" id="KW-0472">Membrane</keyword>
<feature type="transmembrane region" description="Helical" evidence="6">
    <location>
        <begin position="292"/>
        <end position="309"/>
    </location>
</feature>
<feature type="transmembrane region" description="Helical" evidence="6">
    <location>
        <begin position="87"/>
        <end position="111"/>
    </location>
</feature>
<dbReference type="InterPro" id="IPR002797">
    <property type="entry name" value="Polysacc_synth"/>
</dbReference>
<dbReference type="STRING" id="176090.SSIN_1883"/>
<dbReference type="PANTHER" id="PTHR30250:SF11">
    <property type="entry name" value="O-ANTIGEN TRANSPORTER-RELATED"/>
    <property type="match status" value="1"/>
</dbReference>
<evidence type="ECO:0000313" key="7">
    <source>
        <dbReference type="EMBL" id="KGM36328.1"/>
    </source>
</evidence>
<feature type="transmembrane region" description="Helical" evidence="6">
    <location>
        <begin position="357"/>
        <end position="376"/>
    </location>
</feature>
<keyword evidence="3 6" id="KW-0812">Transmembrane</keyword>
<evidence type="ECO:0000256" key="5">
    <source>
        <dbReference type="ARBA" id="ARBA00023136"/>
    </source>
</evidence>
<dbReference type="AlphaFoldDB" id="A0A0A0DEQ5"/>
<gene>
    <name evidence="7" type="ORF">SSIN_1883</name>
</gene>
<feature type="transmembrane region" description="Helical" evidence="6">
    <location>
        <begin position="382"/>
        <end position="405"/>
    </location>
</feature>
<keyword evidence="4 6" id="KW-1133">Transmembrane helix</keyword>
<dbReference type="eggNOG" id="COG2244">
    <property type="taxonomic scope" value="Bacteria"/>
</dbReference>
<evidence type="ECO:0000256" key="6">
    <source>
        <dbReference type="SAM" id="Phobius"/>
    </source>
</evidence>
<feature type="transmembrane region" description="Helical" evidence="6">
    <location>
        <begin position="170"/>
        <end position="191"/>
    </location>
</feature>
<organism evidence="7 8">
    <name type="scientific">Streptococcus sinensis</name>
    <dbReference type="NCBI Taxonomy" id="176090"/>
    <lineage>
        <taxon>Bacteria</taxon>
        <taxon>Bacillati</taxon>
        <taxon>Bacillota</taxon>
        <taxon>Bacilli</taxon>
        <taxon>Lactobacillales</taxon>
        <taxon>Streptococcaceae</taxon>
        <taxon>Streptococcus</taxon>
    </lineage>
</organism>
<dbReference type="Proteomes" id="UP000030019">
    <property type="component" value="Unassembled WGS sequence"/>
</dbReference>
<dbReference type="Pfam" id="PF01943">
    <property type="entry name" value="Polysacc_synt"/>
    <property type="match status" value="1"/>
</dbReference>
<dbReference type="GO" id="GO:0005886">
    <property type="term" value="C:plasma membrane"/>
    <property type="evidence" value="ECO:0007669"/>
    <property type="project" value="UniProtKB-SubCell"/>
</dbReference>
<comment type="caution">
    <text evidence="7">The sequence shown here is derived from an EMBL/GenBank/DDBJ whole genome shotgun (WGS) entry which is preliminary data.</text>
</comment>
<dbReference type="InterPro" id="IPR050833">
    <property type="entry name" value="Poly_Biosynth_Transport"/>
</dbReference>
<feature type="transmembrane region" description="Helical" evidence="6">
    <location>
        <begin position="43"/>
        <end position="66"/>
    </location>
</feature>
<keyword evidence="2" id="KW-1003">Cell membrane</keyword>
<dbReference type="PANTHER" id="PTHR30250">
    <property type="entry name" value="PST FAMILY PREDICTED COLANIC ACID TRANSPORTER"/>
    <property type="match status" value="1"/>
</dbReference>
<feature type="transmembrane region" description="Helical" evidence="6">
    <location>
        <begin position="254"/>
        <end position="271"/>
    </location>
</feature>
<evidence type="ECO:0000256" key="2">
    <source>
        <dbReference type="ARBA" id="ARBA00022475"/>
    </source>
</evidence>
<dbReference type="CDD" id="cd13128">
    <property type="entry name" value="MATE_Wzx_like"/>
    <property type="match status" value="1"/>
</dbReference>
<evidence type="ECO:0000256" key="1">
    <source>
        <dbReference type="ARBA" id="ARBA00004651"/>
    </source>
</evidence>
<sequence>MRDKSIRLNALLNIILTLSNIVFPLITFPYVSRILNPEGIGVVSFFSSIGNYGILVASLGISTYGIRAVASNREDKDKLSKTVQELAVINVIMSGLVTLLLLGMALVVKQLSKESSLLLITSLTILSSPLALNWLYSGIEEYAYITKRSLIFKVFSLILIFLFVKKPADYIVYAGITLFSTLGSNILNVWYSRKFVYIKRYKNLEFKKHFKPMFYLFASLLAVNIYTNLDTVMLGFINGNEAVGYYSVASKVKWILLSLITSISAVLLPRLSFYISKKNTSKFNKMLKESSAVIFFIAIPLVAFFIVEAQNSIQLLGGEKYISATLSMQILMPILVISGFSNITGNQILIPMNREKYFMFAVSLGALVNLGLNLILMPKLGIIGASMATLFAELTQMTVQFIYSYKYLAGNISKNNLRNVILATVIATIILILVKNQIVLATPFLSLFIAGSTFFAIYLGVLLLLKEEVTIQLLQFIKLKP</sequence>
<dbReference type="EMBL" id="JPEN01000109">
    <property type="protein sequence ID" value="KGM36328.1"/>
    <property type="molecule type" value="Genomic_DNA"/>
</dbReference>
<evidence type="ECO:0000256" key="4">
    <source>
        <dbReference type="ARBA" id="ARBA00022989"/>
    </source>
</evidence>
<proteinExistence type="predicted"/>